<evidence type="ECO:0000256" key="2">
    <source>
        <dbReference type="SAM" id="Phobius"/>
    </source>
</evidence>
<keyword evidence="3" id="KW-0732">Signal</keyword>
<keyword evidence="2" id="KW-0812">Transmembrane</keyword>
<feature type="signal peptide" evidence="3">
    <location>
        <begin position="1"/>
        <end position="24"/>
    </location>
</feature>
<feature type="compositionally biased region" description="Basic and acidic residues" evidence="1">
    <location>
        <begin position="276"/>
        <end position="293"/>
    </location>
</feature>
<dbReference type="GeneID" id="25316115"/>
<feature type="region of interest" description="Disordered" evidence="1">
    <location>
        <begin position="273"/>
        <end position="293"/>
    </location>
</feature>
<organism evidence="4 5">
    <name type="scientific">Rasamsonia emersonii (strain ATCC 16479 / CBS 393.64 / IMI 116815)</name>
    <dbReference type="NCBI Taxonomy" id="1408163"/>
    <lineage>
        <taxon>Eukaryota</taxon>
        <taxon>Fungi</taxon>
        <taxon>Dikarya</taxon>
        <taxon>Ascomycota</taxon>
        <taxon>Pezizomycotina</taxon>
        <taxon>Eurotiomycetes</taxon>
        <taxon>Eurotiomycetidae</taxon>
        <taxon>Eurotiales</taxon>
        <taxon>Trichocomaceae</taxon>
        <taxon>Rasamsonia</taxon>
    </lineage>
</organism>
<dbReference type="GO" id="GO:0005789">
    <property type="term" value="C:endoplasmic reticulum membrane"/>
    <property type="evidence" value="ECO:0007669"/>
    <property type="project" value="TreeGrafter"/>
</dbReference>
<gene>
    <name evidence="4" type="ORF">T310_3766</name>
</gene>
<keyword evidence="5" id="KW-1185">Reference proteome</keyword>
<dbReference type="OrthoDB" id="3360032at2759"/>
<keyword evidence="2" id="KW-0472">Membrane</keyword>
<dbReference type="AlphaFoldDB" id="A0A0F4YVA1"/>
<dbReference type="RefSeq" id="XP_013328814.1">
    <property type="nucleotide sequence ID" value="XM_013473360.1"/>
</dbReference>
<reference evidence="4 5" key="1">
    <citation type="submission" date="2015-04" db="EMBL/GenBank/DDBJ databases">
        <authorList>
            <person name="Heijne W.H."/>
            <person name="Fedorova N.D."/>
            <person name="Nierman W.C."/>
            <person name="Vollebregt A.W."/>
            <person name="Zhao Z."/>
            <person name="Wu L."/>
            <person name="Kumar M."/>
            <person name="Stam H."/>
            <person name="van den Berg M.A."/>
            <person name="Pel H.J."/>
        </authorList>
    </citation>
    <scope>NUCLEOTIDE SEQUENCE [LARGE SCALE GENOMIC DNA]</scope>
    <source>
        <strain evidence="4 5">CBS 393.64</strain>
    </source>
</reference>
<protein>
    <submittedName>
        <fullName evidence="4">Uncharacterized protein</fullName>
    </submittedName>
</protein>
<comment type="caution">
    <text evidence="4">The sequence shown here is derived from an EMBL/GenBank/DDBJ whole genome shotgun (WGS) entry which is preliminary data.</text>
</comment>
<dbReference type="GO" id="GO:0006506">
    <property type="term" value="P:GPI anchor biosynthetic process"/>
    <property type="evidence" value="ECO:0007669"/>
    <property type="project" value="TreeGrafter"/>
</dbReference>
<name>A0A0F4YVA1_RASE3</name>
<evidence type="ECO:0000256" key="3">
    <source>
        <dbReference type="SAM" id="SignalP"/>
    </source>
</evidence>
<feature type="chain" id="PRO_5005436341" evidence="3">
    <location>
        <begin position="25"/>
        <end position="293"/>
    </location>
</feature>
<evidence type="ECO:0000313" key="4">
    <source>
        <dbReference type="EMBL" id="KKA22202.1"/>
    </source>
</evidence>
<dbReference type="InterPro" id="IPR019433">
    <property type="entry name" value="GPI_ManTrfase_II_coact_Pga1"/>
</dbReference>
<evidence type="ECO:0000313" key="5">
    <source>
        <dbReference type="Proteomes" id="UP000053958"/>
    </source>
</evidence>
<accession>A0A0F4YVA1</accession>
<dbReference type="PANTHER" id="PTHR28022:SF1">
    <property type="entry name" value="GPI MANNOSYLTRANSFERASE 2 SUBUNIT PGA1"/>
    <property type="match status" value="1"/>
</dbReference>
<dbReference type="Proteomes" id="UP000053958">
    <property type="component" value="Unassembled WGS sequence"/>
</dbReference>
<feature type="transmembrane region" description="Helical" evidence="2">
    <location>
        <begin position="243"/>
        <end position="261"/>
    </location>
</feature>
<dbReference type="EMBL" id="LASV01000151">
    <property type="protein sequence ID" value="KKA22202.1"/>
    <property type="molecule type" value="Genomic_DNA"/>
</dbReference>
<evidence type="ECO:0000256" key="1">
    <source>
        <dbReference type="SAM" id="MobiDB-lite"/>
    </source>
</evidence>
<dbReference type="PANTHER" id="PTHR28022">
    <property type="entry name" value="GPI MANNOSYLTRANSFERASE 2 SUBUNIT PGA1"/>
    <property type="match status" value="1"/>
</dbReference>
<dbReference type="GO" id="GO:0031501">
    <property type="term" value="C:mannosyltransferase complex"/>
    <property type="evidence" value="ECO:0007669"/>
    <property type="project" value="TreeGrafter"/>
</dbReference>
<keyword evidence="2" id="KW-1133">Transmembrane helix</keyword>
<dbReference type="GO" id="GO:0000030">
    <property type="term" value="F:mannosyltransferase activity"/>
    <property type="evidence" value="ECO:0007669"/>
    <property type="project" value="TreeGrafter"/>
</dbReference>
<proteinExistence type="predicted"/>
<sequence>MYQSILYILSIQLILTLFPCFTTANVEKTIFVAPPPSPIPAENPGLDDLGLDRLSPSDFVVRTYLNASFPTEDAPQGSESWFYLEDLNPGQRYEVRICWLATQPTAFTLTTHSLHETVSDPALLSALGAFSSARLSSTASTPLSVPPEAHDQQDHIVPVPNQPKAYHHHHLRRGRSRTAVDKTQNPLARSSQTESVLFLRVFAAADYFTLNTSMMETVPPVMVDIILDPFLLNMFPRSLVPTAVWIVVVTALAWYVGGWVVKTLSEIISSAAAADDENKAKENKRQEENKKKQ</sequence>